<dbReference type="InterPro" id="IPR014757">
    <property type="entry name" value="Tscrpt_reg_IclR_C"/>
</dbReference>
<dbReference type="GO" id="GO:0003677">
    <property type="term" value="F:DNA binding"/>
    <property type="evidence" value="ECO:0007669"/>
    <property type="project" value="TreeGrafter"/>
</dbReference>
<proteinExistence type="predicted"/>
<dbReference type="Gene3D" id="3.30.450.40">
    <property type="match status" value="1"/>
</dbReference>
<dbReference type="GO" id="GO:0045892">
    <property type="term" value="P:negative regulation of DNA-templated transcription"/>
    <property type="evidence" value="ECO:0007669"/>
    <property type="project" value="TreeGrafter"/>
</dbReference>
<dbReference type="PANTHER" id="PTHR30136:SF24">
    <property type="entry name" value="HTH-TYPE TRANSCRIPTIONAL REPRESSOR ALLR"/>
    <property type="match status" value="1"/>
</dbReference>
<comment type="caution">
    <text evidence="2">The sequence shown here is derived from an EMBL/GenBank/DDBJ whole genome shotgun (WGS) entry which is preliminary data.</text>
</comment>
<dbReference type="GO" id="GO:0003700">
    <property type="term" value="F:DNA-binding transcription factor activity"/>
    <property type="evidence" value="ECO:0007669"/>
    <property type="project" value="TreeGrafter"/>
</dbReference>
<accession>A0AAN2TPW1</accession>
<reference evidence="2 3" key="1">
    <citation type="journal article" date="2014" name="Genome Announc.">
        <title>Genome Sequence of Bacillus simplex Strain P558, Isolated from a Human Fecal Sample.</title>
        <authorList>
            <person name="Croce O."/>
            <person name="Hugon P."/>
            <person name="Lagier J.C."/>
            <person name="Bibi F."/>
            <person name="Robert C."/>
            <person name="Azhar E.I."/>
            <person name="Raoult D."/>
            <person name="Fournier P.E."/>
        </authorList>
    </citation>
    <scope>NUCLEOTIDE SEQUENCE [LARGE SCALE GENOMIC DNA]</scope>
    <source>
        <strain evidence="2 3">P558</strain>
    </source>
</reference>
<keyword evidence="3" id="KW-1185">Reference proteome</keyword>
<dbReference type="AlphaFoldDB" id="A0AAN2TPW1"/>
<dbReference type="Proteomes" id="UP000182110">
    <property type="component" value="Unassembled WGS sequence"/>
</dbReference>
<protein>
    <submittedName>
        <fullName evidence="2">IclR family transcriptional regulator</fullName>
    </submittedName>
</protein>
<dbReference type="InterPro" id="IPR050707">
    <property type="entry name" value="HTH_MetabolicPath_Reg"/>
</dbReference>
<name>A0AAN2TPW1_9BACI</name>
<feature type="domain" description="IclR-ED" evidence="1">
    <location>
        <begin position="1"/>
        <end position="82"/>
    </location>
</feature>
<dbReference type="SUPFAM" id="SSF55781">
    <property type="entry name" value="GAF domain-like"/>
    <property type="match status" value="1"/>
</dbReference>
<dbReference type="Pfam" id="PF01614">
    <property type="entry name" value="IclR_C"/>
    <property type="match status" value="1"/>
</dbReference>
<evidence type="ECO:0000313" key="3">
    <source>
        <dbReference type="Proteomes" id="UP000182110"/>
    </source>
</evidence>
<gene>
    <name evidence="2" type="ORF">BN1180_05342</name>
</gene>
<sequence length="82" mass="9372">MTLESYTEYTMTNITNIKNHLKSIREKGYAIDDEEIELGLKCIAAPIFNHQGNVIASISCAAPKMRFDEERIPEVIERIQKS</sequence>
<organism evidence="2 3">
    <name type="scientific">Peribacillus simplex</name>
    <dbReference type="NCBI Taxonomy" id="1478"/>
    <lineage>
        <taxon>Bacteria</taxon>
        <taxon>Bacillati</taxon>
        <taxon>Bacillota</taxon>
        <taxon>Bacilli</taxon>
        <taxon>Bacillales</taxon>
        <taxon>Bacillaceae</taxon>
        <taxon>Peribacillus</taxon>
    </lineage>
</organism>
<dbReference type="PROSITE" id="PS51078">
    <property type="entry name" value="ICLR_ED"/>
    <property type="match status" value="1"/>
</dbReference>
<dbReference type="EMBL" id="CCXW01000002">
    <property type="protein sequence ID" value="CEG24527.1"/>
    <property type="molecule type" value="Genomic_DNA"/>
</dbReference>
<evidence type="ECO:0000313" key="2">
    <source>
        <dbReference type="EMBL" id="CEG24527.1"/>
    </source>
</evidence>
<dbReference type="PANTHER" id="PTHR30136">
    <property type="entry name" value="HELIX-TURN-HELIX TRANSCRIPTIONAL REGULATOR, ICLR FAMILY"/>
    <property type="match status" value="1"/>
</dbReference>
<evidence type="ECO:0000259" key="1">
    <source>
        <dbReference type="PROSITE" id="PS51078"/>
    </source>
</evidence>
<dbReference type="InterPro" id="IPR029016">
    <property type="entry name" value="GAF-like_dom_sf"/>
</dbReference>